<comment type="similarity">
    <text evidence="1">Belongs to the anaerobic coproporphyrinogen-III oxidase family. HemW subfamily.</text>
</comment>
<evidence type="ECO:0000256" key="4">
    <source>
        <dbReference type="ARBA" id="ARBA00022691"/>
    </source>
</evidence>
<keyword evidence="4 9" id="KW-0949">S-adenosyl-L-methionine</keyword>
<dbReference type="InterPro" id="IPR013785">
    <property type="entry name" value="Aldolase_TIM"/>
</dbReference>
<evidence type="ECO:0000256" key="2">
    <source>
        <dbReference type="ARBA" id="ARBA00017228"/>
    </source>
</evidence>
<dbReference type="GO" id="GO:0046872">
    <property type="term" value="F:metal ion binding"/>
    <property type="evidence" value="ECO:0007669"/>
    <property type="project" value="UniProtKB-UniRule"/>
</dbReference>
<dbReference type="EMBL" id="DXDD01000134">
    <property type="protein sequence ID" value="HIY61152.1"/>
    <property type="molecule type" value="Genomic_DNA"/>
</dbReference>
<gene>
    <name evidence="12" type="primary">hemW</name>
    <name evidence="12" type="ORF">H9831_10825</name>
</gene>
<dbReference type="InterPro" id="IPR006638">
    <property type="entry name" value="Elp3/MiaA/NifB-like_rSAM"/>
</dbReference>
<dbReference type="Pfam" id="PF04055">
    <property type="entry name" value="Radical_SAM"/>
    <property type="match status" value="1"/>
</dbReference>
<dbReference type="GO" id="GO:0005737">
    <property type="term" value="C:cytoplasm"/>
    <property type="evidence" value="ECO:0007669"/>
    <property type="project" value="UniProtKB-SubCell"/>
</dbReference>
<dbReference type="PROSITE" id="PS51918">
    <property type="entry name" value="RADICAL_SAM"/>
    <property type="match status" value="1"/>
</dbReference>
<keyword evidence="8 9" id="KW-0143">Chaperone</keyword>
<dbReference type="SFLD" id="SFLDF00562">
    <property type="entry name" value="HemN-like__clustered_with_heat"/>
    <property type="match status" value="1"/>
</dbReference>
<keyword evidence="5 9" id="KW-0479">Metal-binding</keyword>
<dbReference type="AlphaFoldDB" id="A0A9D1YR43"/>
<dbReference type="PANTHER" id="PTHR13932">
    <property type="entry name" value="COPROPORPHYRINIGEN III OXIDASE"/>
    <property type="match status" value="1"/>
</dbReference>
<evidence type="ECO:0000313" key="13">
    <source>
        <dbReference type="Proteomes" id="UP000824007"/>
    </source>
</evidence>
<evidence type="ECO:0000256" key="1">
    <source>
        <dbReference type="ARBA" id="ARBA00006100"/>
    </source>
</evidence>
<dbReference type="Proteomes" id="UP000824007">
    <property type="component" value="Unassembled WGS sequence"/>
</dbReference>
<dbReference type="InterPro" id="IPR058240">
    <property type="entry name" value="rSAM_sf"/>
</dbReference>
<evidence type="ECO:0000256" key="7">
    <source>
        <dbReference type="ARBA" id="ARBA00023014"/>
    </source>
</evidence>
<evidence type="ECO:0000313" key="12">
    <source>
        <dbReference type="EMBL" id="HIY61152.1"/>
    </source>
</evidence>
<dbReference type="NCBIfam" id="TIGR00539">
    <property type="entry name" value="hemN_rel"/>
    <property type="match status" value="1"/>
</dbReference>
<dbReference type="InterPro" id="IPR004559">
    <property type="entry name" value="HemW-like"/>
</dbReference>
<evidence type="ECO:0000256" key="3">
    <source>
        <dbReference type="ARBA" id="ARBA00022617"/>
    </source>
</evidence>
<comment type="caution">
    <text evidence="12">The sequence shown here is derived from an EMBL/GenBank/DDBJ whole genome shotgun (WGS) entry which is preliminary data.</text>
</comment>
<dbReference type="InterPro" id="IPR034505">
    <property type="entry name" value="Coproporphyrinogen-III_oxidase"/>
</dbReference>
<name>A0A9D1YR43_9FIRM</name>
<sequence length="429" mass="48254">MSKDSVSDNAAPGGKRPLGIYLHIPFCIQKCLYCDFLSAPSDEAAREAYVKALLSEIDAQAPLYSDFCVQTVFFGGGTPSLLTEGQTAAVLERLYQRFSFVPGKEREITLEANPGTLTAEKLRSWRASGVNRLSIGLQSAHDDELKALGRIHTWREFLSGYEAARQAGFSNLNIDLMSALPGQSVESWMDTLKKTADLGPEHISAYSLIIEEGTPFFDWYGTEEDAGAERTEPDTETGAAEAAGHPLPSDRKPLPTEEEDRLMYERTGEFLKERGYERYEISNYARPGYACRHNLAYWERTDYAGFGLGAASLRENVRWSNTSDMAEYLAHAGGPGENPEIRKERMRLGRQEQMEEFMFLGLRKTKGVSAETFRRLFGEELEEVYGEPVGRLIREGLLVRCRREDGELFFRLTDRGIDVSNYALAMFLF</sequence>
<comment type="subcellular location">
    <subcellularLocation>
        <location evidence="9">Cytoplasm</location>
    </subcellularLocation>
</comment>
<dbReference type="GO" id="GO:0004109">
    <property type="term" value="F:coproporphyrinogen oxidase activity"/>
    <property type="evidence" value="ECO:0007669"/>
    <property type="project" value="InterPro"/>
</dbReference>
<reference evidence="12" key="1">
    <citation type="journal article" date="2021" name="PeerJ">
        <title>Extensive microbial diversity within the chicken gut microbiome revealed by metagenomics and culture.</title>
        <authorList>
            <person name="Gilroy R."/>
            <person name="Ravi A."/>
            <person name="Getino M."/>
            <person name="Pursley I."/>
            <person name="Horton D.L."/>
            <person name="Alikhan N.F."/>
            <person name="Baker D."/>
            <person name="Gharbi K."/>
            <person name="Hall N."/>
            <person name="Watson M."/>
            <person name="Adriaenssens E.M."/>
            <person name="Foster-Nyarko E."/>
            <person name="Jarju S."/>
            <person name="Secka A."/>
            <person name="Antonio M."/>
            <person name="Oren A."/>
            <person name="Chaudhuri R.R."/>
            <person name="La Ragione R."/>
            <person name="Hildebrand F."/>
            <person name="Pallen M.J."/>
        </authorList>
    </citation>
    <scope>NUCLEOTIDE SEQUENCE</scope>
    <source>
        <strain evidence="12">ChiSxjej3B15-24422</strain>
    </source>
</reference>
<evidence type="ECO:0000256" key="6">
    <source>
        <dbReference type="ARBA" id="ARBA00023004"/>
    </source>
</evidence>
<evidence type="ECO:0000256" key="8">
    <source>
        <dbReference type="ARBA" id="ARBA00023186"/>
    </source>
</evidence>
<dbReference type="SFLD" id="SFLDF00288">
    <property type="entry name" value="HemN-like__clustered_with_nucl"/>
    <property type="match status" value="1"/>
</dbReference>
<keyword evidence="3 9" id="KW-0349">Heme</keyword>
<evidence type="ECO:0000256" key="5">
    <source>
        <dbReference type="ARBA" id="ARBA00022723"/>
    </source>
</evidence>
<dbReference type="SFLD" id="SFLDS00029">
    <property type="entry name" value="Radical_SAM"/>
    <property type="match status" value="1"/>
</dbReference>
<dbReference type="PANTHER" id="PTHR13932:SF5">
    <property type="entry name" value="RADICAL S-ADENOSYL METHIONINE DOMAIN-CONTAINING PROTEIN 1, MITOCHONDRIAL"/>
    <property type="match status" value="1"/>
</dbReference>
<keyword evidence="6 9" id="KW-0408">Iron</keyword>
<keyword evidence="9" id="KW-0963">Cytoplasm</keyword>
<dbReference type="GO" id="GO:0051539">
    <property type="term" value="F:4 iron, 4 sulfur cluster binding"/>
    <property type="evidence" value="ECO:0007669"/>
    <property type="project" value="UniProtKB-UniRule"/>
</dbReference>
<dbReference type="CDD" id="cd01335">
    <property type="entry name" value="Radical_SAM"/>
    <property type="match status" value="1"/>
</dbReference>
<feature type="region of interest" description="Disordered" evidence="10">
    <location>
        <begin position="225"/>
        <end position="260"/>
    </location>
</feature>
<protein>
    <recommendedName>
        <fullName evidence="2 9">Heme chaperone HemW</fullName>
    </recommendedName>
</protein>
<dbReference type="GO" id="GO:0006779">
    <property type="term" value="P:porphyrin-containing compound biosynthetic process"/>
    <property type="evidence" value="ECO:0007669"/>
    <property type="project" value="InterPro"/>
</dbReference>
<dbReference type="SMART" id="SM00729">
    <property type="entry name" value="Elp3"/>
    <property type="match status" value="1"/>
</dbReference>
<keyword evidence="7 9" id="KW-0411">Iron-sulfur</keyword>
<dbReference type="SUPFAM" id="SSF102114">
    <property type="entry name" value="Radical SAM enzymes"/>
    <property type="match status" value="1"/>
</dbReference>
<keyword evidence="9" id="KW-0004">4Fe-4S</keyword>
<dbReference type="InterPro" id="IPR007197">
    <property type="entry name" value="rSAM"/>
</dbReference>
<evidence type="ECO:0000256" key="9">
    <source>
        <dbReference type="RuleBase" id="RU364116"/>
    </source>
</evidence>
<accession>A0A9D1YR43</accession>
<evidence type="ECO:0000259" key="11">
    <source>
        <dbReference type="PROSITE" id="PS51918"/>
    </source>
</evidence>
<feature type="compositionally biased region" description="Basic and acidic residues" evidence="10">
    <location>
        <begin position="248"/>
        <end position="260"/>
    </location>
</feature>
<dbReference type="InterPro" id="IPR010723">
    <property type="entry name" value="HemN_C"/>
</dbReference>
<proteinExistence type="inferred from homology"/>
<organism evidence="12 13">
    <name type="scientific">Candidatus Eisenbergiella pullistercoris</name>
    <dbReference type="NCBI Taxonomy" id="2838555"/>
    <lineage>
        <taxon>Bacteria</taxon>
        <taxon>Bacillati</taxon>
        <taxon>Bacillota</taxon>
        <taxon>Clostridia</taxon>
        <taxon>Lachnospirales</taxon>
        <taxon>Lachnospiraceae</taxon>
        <taxon>Eisenbergiella</taxon>
    </lineage>
</organism>
<dbReference type="SFLD" id="SFLDG01065">
    <property type="entry name" value="anaerobic_coproporphyrinogen-I"/>
    <property type="match status" value="1"/>
</dbReference>
<dbReference type="Pfam" id="PF06969">
    <property type="entry name" value="HemN_C"/>
    <property type="match status" value="1"/>
</dbReference>
<dbReference type="Gene3D" id="3.20.20.70">
    <property type="entry name" value="Aldolase class I"/>
    <property type="match status" value="1"/>
</dbReference>
<feature type="domain" description="Radical SAM core" evidence="11">
    <location>
        <begin position="12"/>
        <end position="257"/>
    </location>
</feature>
<comment type="function">
    <text evidence="9">Probably acts as a heme chaperone, transferring heme to an unknown acceptor. Binds one molecule of heme per monomer, possibly covalently. Binds 1 [4Fe-4S] cluster. The cluster is coordinated with 3 cysteines and an exchangeable S-adenosyl-L-methionine.</text>
</comment>
<reference evidence="12" key="2">
    <citation type="submission" date="2021-04" db="EMBL/GenBank/DDBJ databases">
        <authorList>
            <person name="Gilroy R."/>
        </authorList>
    </citation>
    <scope>NUCLEOTIDE SEQUENCE</scope>
    <source>
        <strain evidence="12">ChiSxjej3B15-24422</strain>
    </source>
</reference>
<evidence type="ECO:0000256" key="10">
    <source>
        <dbReference type="SAM" id="MobiDB-lite"/>
    </source>
</evidence>